<dbReference type="InterPro" id="IPR018773">
    <property type="entry name" value="MeTrfase_reg_dom_prd"/>
</dbReference>
<dbReference type="PANTHER" id="PTHR43667">
    <property type="entry name" value="CYCLOPROPANE-FATTY-ACYL-PHOSPHOLIPID SYNTHASE"/>
    <property type="match status" value="1"/>
</dbReference>
<dbReference type="CDD" id="cd02440">
    <property type="entry name" value="AdoMet_MTases"/>
    <property type="match status" value="1"/>
</dbReference>
<dbReference type="OrthoDB" id="9801363at2"/>
<dbReference type="Pfam" id="PF10119">
    <property type="entry name" value="MethyTransf_Reg"/>
    <property type="match status" value="1"/>
</dbReference>
<protein>
    <submittedName>
        <fullName evidence="3">SAM-dependent methyltransferase</fullName>
    </submittedName>
</protein>
<dbReference type="InterPro" id="IPR029063">
    <property type="entry name" value="SAM-dependent_MTases_sf"/>
</dbReference>
<keyword evidence="3" id="KW-0808">Transferase</keyword>
<dbReference type="GO" id="GO:0008168">
    <property type="term" value="F:methyltransferase activity"/>
    <property type="evidence" value="ECO:0007669"/>
    <property type="project" value="UniProtKB-KW"/>
</dbReference>
<dbReference type="EMBL" id="FNVA01000005">
    <property type="protein sequence ID" value="SEG47758.1"/>
    <property type="molecule type" value="Genomic_DNA"/>
</dbReference>
<accession>A0A1H6AGC5</accession>
<name>A0A1H6AGC5_9BACT</name>
<organism evidence="3 4">
    <name type="scientific">Bryocella elongata</name>
    <dbReference type="NCBI Taxonomy" id="863522"/>
    <lineage>
        <taxon>Bacteria</taxon>
        <taxon>Pseudomonadati</taxon>
        <taxon>Acidobacteriota</taxon>
        <taxon>Terriglobia</taxon>
        <taxon>Terriglobales</taxon>
        <taxon>Acidobacteriaceae</taxon>
        <taxon>Bryocella</taxon>
    </lineage>
</organism>
<dbReference type="InterPro" id="IPR050723">
    <property type="entry name" value="CFA/CMAS"/>
</dbReference>
<dbReference type="GO" id="GO:0032259">
    <property type="term" value="P:methylation"/>
    <property type="evidence" value="ECO:0007669"/>
    <property type="project" value="UniProtKB-KW"/>
</dbReference>
<keyword evidence="4" id="KW-1185">Reference proteome</keyword>
<dbReference type="InterPro" id="IPR041698">
    <property type="entry name" value="Methyltransf_25"/>
</dbReference>
<gene>
    <name evidence="3" type="ORF">SAMN05421819_3147</name>
</gene>
<evidence type="ECO:0000313" key="3">
    <source>
        <dbReference type="EMBL" id="SEG47758.1"/>
    </source>
</evidence>
<dbReference type="Pfam" id="PF13649">
    <property type="entry name" value="Methyltransf_25"/>
    <property type="match status" value="1"/>
</dbReference>
<evidence type="ECO:0000259" key="2">
    <source>
        <dbReference type="Pfam" id="PF13649"/>
    </source>
</evidence>
<evidence type="ECO:0000313" key="4">
    <source>
        <dbReference type="Proteomes" id="UP000236728"/>
    </source>
</evidence>
<proteinExistence type="predicted"/>
<feature type="domain" description="Methyltransferase" evidence="2">
    <location>
        <begin position="44"/>
        <end position="144"/>
    </location>
</feature>
<keyword evidence="3" id="KW-0489">Methyltransferase</keyword>
<feature type="domain" description="Methyltransferase regulatory" evidence="1">
    <location>
        <begin position="215"/>
        <end position="297"/>
    </location>
</feature>
<dbReference type="RefSeq" id="WP_103934007.1">
    <property type="nucleotide sequence ID" value="NZ_FNVA01000005.1"/>
</dbReference>
<sequence>MPSQNIYDRVIYPAATHPDTHPRRLAAIARLHGIPAVAPDNCRVLEIACNTGANLIPMAYALPGSQFTGFDLAGGAIAEGQRRIESLGLRNIRLLQADLMEADQLPELQGEFDYIIAHGLYSWVPDAVRDRLLGFCNERLSPHGIAFISYAALPGGYLRLLSREILLAVEGHGTENVPEKGLDVLRFIAASRPEGDGFRVLLEREIHGMERRGPAVVFHDEMASEYKPVSFQDFFLHAQAHTLQHFSDAQIPPPTDPCYRAEVRKKIQELVGDDSLANEQALDFVRMRSYRESLLCHAGVPFQVDPQLEPMRHLWLSSKASVERRSDGVCVFSLPDLVRFEAQDPGLIALLGGLADRFPEAVPFAEITGPIVAQGLASETQLLTLLLQLVIARFITLEASPVPVPVPVPVAHGVPDRPKLSPLCLVFLNGGGLIVTPLHATLSTEEPLVFKLLQLLDGTRDHADLARELAARSPEIPPGDIEGGLNGMLQLFYRAGALEA</sequence>
<dbReference type="SUPFAM" id="SSF53335">
    <property type="entry name" value="S-adenosyl-L-methionine-dependent methyltransferases"/>
    <property type="match status" value="1"/>
</dbReference>
<reference evidence="3 4" key="1">
    <citation type="submission" date="2016-10" db="EMBL/GenBank/DDBJ databases">
        <authorList>
            <person name="de Groot N.N."/>
        </authorList>
    </citation>
    <scope>NUCLEOTIDE SEQUENCE [LARGE SCALE GENOMIC DNA]</scope>
    <source>
        <strain evidence="3 4">DSM 22489</strain>
    </source>
</reference>
<evidence type="ECO:0000259" key="1">
    <source>
        <dbReference type="Pfam" id="PF10119"/>
    </source>
</evidence>
<dbReference type="AlphaFoldDB" id="A0A1H6AGC5"/>
<dbReference type="Gene3D" id="3.40.50.150">
    <property type="entry name" value="Vaccinia Virus protein VP39"/>
    <property type="match status" value="1"/>
</dbReference>
<dbReference type="Proteomes" id="UP000236728">
    <property type="component" value="Unassembled WGS sequence"/>
</dbReference>
<dbReference type="PANTHER" id="PTHR43667:SF2">
    <property type="entry name" value="FATTY ACID C-METHYL TRANSFERASE"/>
    <property type="match status" value="1"/>
</dbReference>